<accession>E3JQL8</accession>
<protein>
    <submittedName>
        <fullName evidence="2">Uncharacterized protein</fullName>
    </submittedName>
</protein>
<dbReference type="InParanoid" id="E3JQL8"/>
<dbReference type="GeneID" id="10528181"/>
<keyword evidence="3" id="KW-1185">Reference proteome</keyword>
<dbReference type="Proteomes" id="UP000008783">
    <property type="component" value="Unassembled WGS sequence"/>
</dbReference>
<dbReference type="HOGENOM" id="CLU_1949868_0_0_1"/>
<evidence type="ECO:0000256" key="1">
    <source>
        <dbReference type="SAM" id="MobiDB-lite"/>
    </source>
</evidence>
<reference evidence="3" key="2">
    <citation type="journal article" date="2011" name="Proc. Natl. Acad. Sci. U.S.A.">
        <title>Obligate biotrophy features unraveled by the genomic analysis of rust fungi.</title>
        <authorList>
            <person name="Duplessis S."/>
            <person name="Cuomo C.A."/>
            <person name="Lin Y.-C."/>
            <person name="Aerts A."/>
            <person name="Tisserant E."/>
            <person name="Veneault-Fourrey C."/>
            <person name="Joly D.L."/>
            <person name="Hacquard S."/>
            <person name="Amselem J."/>
            <person name="Cantarel B.L."/>
            <person name="Chiu R."/>
            <person name="Coutinho P.M."/>
            <person name="Feau N."/>
            <person name="Field M."/>
            <person name="Frey P."/>
            <person name="Gelhaye E."/>
            <person name="Goldberg J."/>
            <person name="Grabherr M.G."/>
            <person name="Kodira C.D."/>
            <person name="Kohler A."/>
            <person name="Kuees U."/>
            <person name="Lindquist E.A."/>
            <person name="Lucas S.M."/>
            <person name="Mago R."/>
            <person name="Mauceli E."/>
            <person name="Morin E."/>
            <person name="Murat C."/>
            <person name="Pangilinan J.L."/>
            <person name="Park R."/>
            <person name="Pearson M."/>
            <person name="Quesneville H."/>
            <person name="Rouhier N."/>
            <person name="Sakthikumar S."/>
            <person name="Salamov A.A."/>
            <person name="Schmutz J."/>
            <person name="Selles B."/>
            <person name="Shapiro H."/>
            <person name="Tanguay P."/>
            <person name="Tuskan G.A."/>
            <person name="Henrissat B."/>
            <person name="Van de Peer Y."/>
            <person name="Rouze P."/>
            <person name="Ellis J.G."/>
            <person name="Dodds P.N."/>
            <person name="Schein J.E."/>
            <person name="Zhong S."/>
            <person name="Hamelin R.C."/>
            <person name="Grigoriev I.V."/>
            <person name="Szabo L.J."/>
            <person name="Martin F."/>
        </authorList>
    </citation>
    <scope>NUCLEOTIDE SEQUENCE [LARGE SCALE GENOMIC DNA]</scope>
    <source>
        <strain evidence="3">CRL 75-36-700-3 / race SCCL</strain>
    </source>
</reference>
<organism evidence="2 3">
    <name type="scientific">Puccinia graminis f. sp. tritici (strain CRL 75-36-700-3 / race SCCL)</name>
    <name type="common">Black stem rust fungus</name>
    <dbReference type="NCBI Taxonomy" id="418459"/>
    <lineage>
        <taxon>Eukaryota</taxon>
        <taxon>Fungi</taxon>
        <taxon>Dikarya</taxon>
        <taxon>Basidiomycota</taxon>
        <taxon>Pucciniomycotina</taxon>
        <taxon>Pucciniomycetes</taxon>
        <taxon>Pucciniales</taxon>
        <taxon>Pucciniaceae</taxon>
        <taxon>Puccinia</taxon>
    </lineage>
</organism>
<dbReference type="KEGG" id="pgr:PGTG_00450"/>
<dbReference type="VEuPathDB" id="FungiDB:PGTG_00450"/>
<dbReference type="OrthoDB" id="10576683at2759"/>
<reference key="1">
    <citation type="submission" date="2007-01" db="EMBL/GenBank/DDBJ databases">
        <title>The Genome Sequence of Puccinia graminis f. sp. tritici Strain CRL 75-36-700-3.</title>
        <authorList>
            <consortium name="The Broad Institute Genome Sequencing Platform"/>
            <person name="Birren B."/>
            <person name="Lander E."/>
            <person name="Galagan J."/>
            <person name="Nusbaum C."/>
            <person name="Devon K."/>
            <person name="Cuomo C."/>
            <person name="Jaffe D."/>
            <person name="Butler J."/>
            <person name="Alvarez P."/>
            <person name="Gnerre S."/>
            <person name="Grabherr M."/>
            <person name="Mauceli E."/>
            <person name="Brockman W."/>
            <person name="Young S."/>
            <person name="LaButti K."/>
            <person name="Sykes S."/>
            <person name="DeCaprio D."/>
            <person name="Crawford M."/>
            <person name="Koehrsen M."/>
            <person name="Engels R."/>
            <person name="Montgomery P."/>
            <person name="Pearson M."/>
            <person name="Howarth C."/>
            <person name="Larson L."/>
            <person name="White J."/>
            <person name="Zeng Q."/>
            <person name="Kodira C."/>
            <person name="Yandava C."/>
            <person name="Alvarado L."/>
            <person name="O'Leary S."/>
            <person name="Szabo L."/>
            <person name="Dean R."/>
            <person name="Schein J."/>
        </authorList>
    </citation>
    <scope>NUCLEOTIDE SEQUENCE</scope>
    <source>
        <strain>CRL 75-36-700-3</strain>
    </source>
</reference>
<evidence type="ECO:0000313" key="2">
    <source>
        <dbReference type="EMBL" id="EFP74494.2"/>
    </source>
</evidence>
<feature type="region of interest" description="Disordered" evidence="1">
    <location>
        <begin position="19"/>
        <end position="63"/>
    </location>
</feature>
<gene>
    <name evidence="2" type="ORF">PGTG_00450</name>
</gene>
<dbReference type="AlphaFoldDB" id="E3JQL8"/>
<sequence>MVSFSRNPLGREKNWYDHEMITHHGTAPEGEPSPTPQEKGTCVSKAKGKGKVGIGSEKNKEFRQIPQRNDPLKLWKWICGVTLYIASPDDQEVKSANGPKISNFLAILAANISQTAQEPWQARTRRICT</sequence>
<evidence type="ECO:0000313" key="3">
    <source>
        <dbReference type="Proteomes" id="UP000008783"/>
    </source>
</evidence>
<name>E3JQL8_PUCGT</name>
<dbReference type="EMBL" id="DS178262">
    <property type="protein sequence ID" value="EFP74494.2"/>
    <property type="molecule type" value="Genomic_DNA"/>
</dbReference>
<proteinExistence type="predicted"/>
<dbReference type="RefSeq" id="XP_003307500.2">
    <property type="nucleotide sequence ID" value="XM_003307452.2"/>
</dbReference>